<protein>
    <recommendedName>
        <fullName evidence="7">Phosphatidate cytidylyltransferase</fullName>
        <ecNumber evidence="6">2.7.7.41</ecNumber>
    </recommendedName>
    <alternativeName>
        <fullName evidence="20">CDP-DAG synthase</fullName>
    </alternativeName>
    <alternativeName>
        <fullName evidence="22">CDP-DG synthase</fullName>
    </alternativeName>
    <alternativeName>
        <fullName evidence="18">CDP-diacylglycerol synthase</fullName>
    </alternativeName>
    <alternativeName>
        <fullName evidence="21">CDP-diglyceride pyrophosphorylase</fullName>
    </alternativeName>
    <alternativeName>
        <fullName evidence="23">CDP-diglyceride synthase</fullName>
    </alternativeName>
    <alternativeName>
        <fullName evidence="19">CTP:phosphatidate cytidylyltransferase</fullName>
    </alternativeName>
</protein>
<feature type="transmembrane region" description="Helical" evidence="24">
    <location>
        <begin position="103"/>
        <end position="122"/>
    </location>
</feature>
<evidence type="ECO:0000256" key="7">
    <source>
        <dbReference type="ARBA" id="ARBA00019373"/>
    </source>
</evidence>
<evidence type="ECO:0000256" key="24">
    <source>
        <dbReference type="SAM" id="Phobius"/>
    </source>
</evidence>
<dbReference type="PANTHER" id="PTHR46382:SF1">
    <property type="entry name" value="PHOSPHATIDATE CYTIDYLYLTRANSFERASE"/>
    <property type="match status" value="1"/>
</dbReference>
<keyword evidence="15 24" id="KW-0472">Membrane</keyword>
<comment type="caution">
    <text evidence="25">The sequence shown here is derived from an EMBL/GenBank/DDBJ whole genome shotgun (WGS) entry which is preliminary data.</text>
</comment>
<evidence type="ECO:0000256" key="10">
    <source>
        <dbReference type="ARBA" id="ARBA00022679"/>
    </source>
</evidence>
<evidence type="ECO:0000256" key="6">
    <source>
        <dbReference type="ARBA" id="ARBA00012487"/>
    </source>
</evidence>
<dbReference type="GO" id="GO:0005886">
    <property type="term" value="C:plasma membrane"/>
    <property type="evidence" value="ECO:0007669"/>
    <property type="project" value="UniProtKB-SubCell"/>
</dbReference>
<evidence type="ECO:0000256" key="18">
    <source>
        <dbReference type="ARBA" id="ARBA00029893"/>
    </source>
</evidence>
<evidence type="ECO:0000256" key="22">
    <source>
        <dbReference type="ARBA" id="ARBA00032743"/>
    </source>
</evidence>
<accession>R1AVD0</accession>
<sequence length="256" mass="28520">MLKRIISGLVGFILLLTIVIKGGMALSISVLLLSLLGLYEFNSAVSKNGIKYVSIISYTFPFLLFLMFNIRGLGLNIQIILFIYILSILSILVLKKDLLLNDISVTLFSLLYIPFLLFHITLLDGNKLIWLVFITAFGTDTFAYFTGILFGKRKLCPELSPKKTIEGSIGGILGSLLLSLLFLKIFNIEHYVQLGILSIICSIMAQIGDLAASKIKRISNIKDYGNIMPGHGGVLDRFDSILFTAPIVYYYITYLL</sequence>
<keyword evidence="9" id="KW-0444">Lipid biosynthesis</keyword>
<evidence type="ECO:0000256" key="3">
    <source>
        <dbReference type="ARBA" id="ARBA00005119"/>
    </source>
</evidence>
<evidence type="ECO:0000256" key="20">
    <source>
        <dbReference type="ARBA" id="ARBA00032253"/>
    </source>
</evidence>
<evidence type="ECO:0000256" key="21">
    <source>
        <dbReference type="ARBA" id="ARBA00032396"/>
    </source>
</evidence>
<feature type="transmembrane region" description="Helical" evidence="24">
    <location>
        <begin position="50"/>
        <end position="70"/>
    </location>
</feature>
<keyword evidence="8" id="KW-1003">Cell membrane</keyword>
<keyword evidence="14" id="KW-0443">Lipid metabolism</keyword>
<evidence type="ECO:0000256" key="23">
    <source>
        <dbReference type="ARBA" id="ARBA00033406"/>
    </source>
</evidence>
<comment type="pathway">
    <text evidence="3">Phospholipid metabolism; CDP-diacylglycerol biosynthesis; CDP-diacylglycerol from sn-glycerol 3-phosphate: step 3/3.</text>
</comment>
<feature type="transmembrane region" description="Helical" evidence="24">
    <location>
        <begin position="163"/>
        <end position="185"/>
    </location>
</feature>
<evidence type="ECO:0000256" key="1">
    <source>
        <dbReference type="ARBA" id="ARBA00001698"/>
    </source>
</evidence>
<keyword evidence="17" id="KW-1208">Phospholipid metabolism</keyword>
<name>R1AVD0_9FIRM</name>
<evidence type="ECO:0000256" key="15">
    <source>
        <dbReference type="ARBA" id="ARBA00023136"/>
    </source>
</evidence>
<evidence type="ECO:0000256" key="8">
    <source>
        <dbReference type="ARBA" id="ARBA00022475"/>
    </source>
</evidence>
<feature type="transmembrane region" description="Helical" evidence="24">
    <location>
        <begin position="12"/>
        <end position="38"/>
    </location>
</feature>
<comment type="subcellular location">
    <subcellularLocation>
        <location evidence="2">Cell membrane</location>
        <topology evidence="2">Multi-pass membrane protein</topology>
    </subcellularLocation>
</comment>
<dbReference type="GO" id="GO:0016024">
    <property type="term" value="P:CDP-diacylglycerol biosynthetic process"/>
    <property type="evidence" value="ECO:0007669"/>
    <property type="project" value="TreeGrafter"/>
</dbReference>
<evidence type="ECO:0000256" key="5">
    <source>
        <dbReference type="ARBA" id="ARBA00010185"/>
    </source>
</evidence>
<comment type="pathway">
    <text evidence="4">Lipid metabolism.</text>
</comment>
<dbReference type="EMBL" id="ARZA01000138">
    <property type="protein sequence ID" value="EOD00612.1"/>
    <property type="molecule type" value="Genomic_DNA"/>
</dbReference>
<evidence type="ECO:0000256" key="9">
    <source>
        <dbReference type="ARBA" id="ARBA00022516"/>
    </source>
</evidence>
<evidence type="ECO:0000256" key="13">
    <source>
        <dbReference type="ARBA" id="ARBA00022989"/>
    </source>
</evidence>
<reference evidence="25 26" key="1">
    <citation type="journal article" date="2015" name="Geomicrobiol. J.">
        <title>Caldisalinibacter kiritimatiensis gen. nov., sp. nov., a moderately thermohalophilic thiosulfate-reducing bacterium from a hypersaline microbial mat.</title>
        <authorList>
            <person name="Ben Hania W."/>
            <person name="Joseph M."/>
            <person name="Fiebig A."/>
            <person name="Bunk B."/>
            <person name="Klenk H.-P."/>
            <person name="Fardeau M.-L."/>
            <person name="Spring S."/>
        </authorList>
    </citation>
    <scope>NUCLEOTIDE SEQUENCE [LARGE SCALE GENOMIC DNA]</scope>
    <source>
        <strain evidence="25 26">L21-TH-D2</strain>
    </source>
</reference>
<evidence type="ECO:0000256" key="4">
    <source>
        <dbReference type="ARBA" id="ARBA00005189"/>
    </source>
</evidence>
<feature type="transmembrane region" description="Helical" evidence="24">
    <location>
        <begin position="128"/>
        <end position="151"/>
    </location>
</feature>
<dbReference type="AlphaFoldDB" id="R1AVD0"/>
<feature type="transmembrane region" description="Helical" evidence="24">
    <location>
        <begin position="76"/>
        <end position="94"/>
    </location>
</feature>
<keyword evidence="12 25" id="KW-0548">Nucleotidyltransferase</keyword>
<dbReference type="eggNOG" id="COG4589">
    <property type="taxonomic scope" value="Bacteria"/>
</dbReference>
<evidence type="ECO:0000256" key="12">
    <source>
        <dbReference type="ARBA" id="ARBA00022695"/>
    </source>
</evidence>
<evidence type="ECO:0000256" key="19">
    <source>
        <dbReference type="ARBA" id="ARBA00031825"/>
    </source>
</evidence>
<feature type="transmembrane region" description="Helical" evidence="24">
    <location>
        <begin position="191"/>
        <end position="212"/>
    </location>
</feature>
<evidence type="ECO:0000256" key="2">
    <source>
        <dbReference type="ARBA" id="ARBA00004651"/>
    </source>
</evidence>
<comment type="catalytic activity">
    <reaction evidence="1">
        <text>a 1,2-diacyl-sn-glycero-3-phosphate + CTP + H(+) = a CDP-1,2-diacyl-sn-glycerol + diphosphate</text>
        <dbReference type="Rhea" id="RHEA:16229"/>
        <dbReference type="ChEBI" id="CHEBI:15378"/>
        <dbReference type="ChEBI" id="CHEBI:33019"/>
        <dbReference type="ChEBI" id="CHEBI:37563"/>
        <dbReference type="ChEBI" id="CHEBI:58332"/>
        <dbReference type="ChEBI" id="CHEBI:58608"/>
        <dbReference type="EC" id="2.7.7.41"/>
    </reaction>
</comment>
<dbReference type="GO" id="GO:0004605">
    <property type="term" value="F:phosphatidate cytidylyltransferase activity"/>
    <property type="evidence" value="ECO:0007669"/>
    <property type="project" value="UniProtKB-EC"/>
</dbReference>
<proteinExistence type="inferred from homology"/>
<evidence type="ECO:0000256" key="14">
    <source>
        <dbReference type="ARBA" id="ARBA00023098"/>
    </source>
</evidence>
<dbReference type="Pfam" id="PF01148">
    <property type="entry name" value="CTP_transf_1"/>
    <property type="match status" value="1"/>
</dbReference>
<keyword evidence="13 24" id="KW-1133">Transmembrane helix</keyword>
<dbReference type="EC" id="2.7.7.41" evidence="6"/>
<evidence type="ECO:0000256" key="16">
    <source>
        <dbReference type="ARBA" id="ARBA00023209"/>
    </source>
</evidence>
<keyword evidence="11 24" id="KW-0812">Transmembrane</keyword>
<organism evidence="25 26">
    <name type="scientific">Caldisalinibacter kiritimatiensis</name>
    <dbReference type="NCBI Taxonomy" id="1304284"/>
    <lineage>
        <taxon>Bacteria</taxon>
        <taxon>Bacillati</taxon>
        <taxon>Bacillota</taxon>
        <taxon>Tissierellia</taxon>
        <taxon>Tissierellales</taxon>
        <taxon>Thermohalobacteraceae</taxon>
        <taxon>Caldisalinibacter</taxon>
    </lineage>
</organism>
<evidence type="ECO:0000256" key="11">
    <source>
        <dbReference type="ARBA" id="ARBA00022692"/>
    </source>
</evidence>
<keyword evidence="16" id="KW-0594">Phospholipid biosynthesis</keyword>
<evidence type="ECO:0000313" key="25">
    <source>
        <dbReference type="EMBL" id="EOD00612.1"/>
    </source>
</evidence>
<dbReference type="STRING" id="1304284.L21TH_1326"/>
<evidence type="ECO:0000256" key="17">
    <source>
        <dbReference type="ARBA" id="ARBA00023264"/>
    </source>
</evidence>
<dbReference type="PANTHER" id="PTHR46382">
    <property type="entry name" value="PHOSPHATIDATE CYTIDYLYLTRANSFERASE"/>
    <property type="match status" value="1"/>
</dbReference>
<dbReference type="PATRIC" id="fig|1304284.3.peg.1296"/>
<keyword evidence="26" id="KW-1185">Reference proteome</keyword>
<dbReference type="Proteomes" id="UP000013378">
    <property type="component" value="Unassembled WGS sequence"/>
</dbReference>
<dbReference type="OrthoDB" id="9799199at2"/>
<dbReference type="RefSeq" id="WP_006312310.1">
    <property type="nucleotide sequence ID" value="NZ_ARZA01000138.1"/>
</dbReference>
<gene>
    <name evidence="25" type="ORF">L21TH_1326</name>
</gene>
<comment type="similarity">
    <text evidence="5">Belongs to the CDS family.</text>
</comment>
<evidence type="ECO:0000313" key="26">
    <source>
        <dbReference type="Proteomes" id="UP000013378"/>
    </source>
</evidence>
<keyword evidence="10 25" id="KW-0808">Transferase</keyword>